<keyword evidence="5 8" id="KW-0255">Endonuclease</keyword>
<feature type="binding site" evidence="8">
    <location>
        <position position="270"/>
    </location>
    <ligand>
        <name>Zn(2+)</name>
        <dbReference type="ChEBI" id="CHEBI:29105"/>
        <label>2</label>
        <note>catalytic</note>
    </ligand>
</feature>
<evidence type="ECO:0000313" key="9">
    <source>
        <dbReference type="EMBL" id="SDS96255.1"/>
    </source>
</evidence>
<comment type="function">
    <text evidence="8">Zinc phosphodiesterase, which displays some tRNA 3'-processing endonuclease activity. Probably involved in tRNA maturation, by removing a 3'-trailer from precursor tRNA.</text>
</comment>
<evidence type="ECO:0000256" key="1">
    <source>
        <dbReference type="ARBA" id="ARBA00011738"/>
    </source>
</evidence>
<dbReference type="RefSeq" id="WP_091372271.1">
    <property type="nucleotide sequence ID" value="NZ_LT629740.1"/>
</dbReference>
<evidence type="ECO:0000256" key="7">
    <source>
        <dbReference type="ARBA" id="ARBA00022833"/>
    </source>
</evidence>
<organism evidence="9 10">
    <name type="scientific">Mucilaginibacter mallensis</name>
    <dbReference type="NCBI Taxonomy" id="652787"/>
    <lineage>
        <taxon>Bacteria</taxon>
        <taxon>Pseudomonadati</taxon>
        <taxon>Bacteroidota</taxon>
        <taxon>Sphingobacteriia</taxon>
        <taxon>Sphingobacteriales</taxon>
        <taxon>Sphingobacteriaceae</taxon>
        <taxon>Mucilaginibacter</taxon>
    </lineage>
</organism>
<feature type="binding site" evidence="8">
    <location>
        <position position="67"/>
    </location>
    <ligand>
        <name>Zn(2+)</name>
        <dbReference type="ChEBI" id="CHEBI:29105"/>
        <label>2</label>
        <note>catalytic</note>
    </ligand>
</feature>
<feature type="binding site" evidence="8">
    <location>
        <position position="212"/>
    </location>
    <ligand>
        <name>Zn(2+)</name>
        <dbReference type="ChEBI" id="CHEBI:29105"/>
        <label>1</label>
        <note>catalytic</note>
    </ligand>
</feature>
<reference evidence="9 10" key="1">
    <citation type="submission" date="2016-10" db="EMBL/GenBank/DDBJ databases">
        <authorList>
            <person name="de Groot N.N."/>
        </authorList>
    </citation>
    <scope>NUCLEOTIDE SEQUENCE [LARGE SCALE GENOMIC DNA]</scope>
    <source>
        <strain evidence="9 10">MP1X4</strain>
    </source>
</reference>
<dbReference type="GO" id="GO:0042781">
    <property type="term" value="F:3'-tRNA processing endoribonuclease activity"/>
    <property type="evidence" value="ECO:0007669"/>
    <property type="project" value="UniProtKB-UniRule"/>
</dbReference>
<dbReference type="EMBL" id="LT629740">
    <property type="protein sequence ID" value="SDS96255.1"/>
    <property type="molecule type" value="Genomic_DNA"/>
</dbReference>
<name>A0A1H1WGQ4_MUCMA</name>
<evidence type="ECO:0000256" key="4">
    <source>
        <dbReference type="ARBA" id="ARBA00022723"/>
    </source>
</evidence>
<evidence type="ECO:0000256" key="2">
    <source>
        <dbReference type="ARBA" id="ARBA00022694"/>
    </source>
</evidence>
<dbReference type="InterPro" id="IPR036866">
    <property type="entry name" value="RibonucZ/Hydroxyglut_hydro"/>
</dbReference>
<dbReference type="SUPFAM" id="SSF56281">
    <property type="entry name" value="Metallo-hydrolase/oxidoreductase"/>
    <property type="match status" value="1"/>
</dbReference>
<dbReference type="Proteomes" id="UP000199679">
    <property type="component" value="Chromosome I"/>
</dbReference>
<dbReference type="PANTHER" id="PTHR46018:SF2">
    <property type="entry name" value="ZINC PHOSPHODIESTERASE ELAC PROTEIN 1"/>
    <property type="match status" value="1"/>
</dbReference>
<feature type="binding site" evidence="8">
    <location>
        <position position="212"/>
    </location>
    <ligand>
        <name>Zn(2+)</name>
        <dbReference type="ChEBI" id="CHEBI:29105"/>
        <label>2</label>
        <note>catalytic</note>
    </ligand>
</feature>
<dbReference type="Gene3D" id="3.60.15.10">
    <property type="entry name" value="Ribonuclease Z/Hydroxyacylglutathione hydrolase-like"/>
    <property type="match status" value="1"/>
</dbReference>
<evidence type="ECO:0000256" key="6">
    <source>
        <dbReference type="ARBA" id="ARBA00022801"/>
    </source>
</evidence>
<feature type="binding site" evidence="8">
    <location>
        <position position="142"/>
    </location>
    <ligand>
        <name>Zn(2+)</name>
        <dbReference type="ChEBI" id="CHEBI:29105"/>
        <label>1</label>
        <note>catalytic</note>
    </ligand>
</feature>
<evidence type="ECO:0000256" key="8">
    <source>
        <dbReference type="HAMAP-Rule" id="MF_01818"/>
    </source>
</evidence>
<accession>A0A1H1WGQ4</accession>
<keyword evidence="3 8" id="KW-0540">Nuclease</keyword>
<evidence type="ECO:0000256" key="3">
    <source>
        <dbReference type="ARBA" id="ARBA00022722"/>
    </source>
</evidence>
<keyword evidence="10" id="KW-1185">Reference proteome</keyword>
<feature type="binding site" evidence="8">
    <location>
        <position position="66"/>
    </location>
    <ligand>
        <name>Zn(2+)</name>
        <dbReference type="ChEBI" id="CHEBI:29105"/>
        <label>2</label>
        <note>catalytic</note>
    </ligand>
</feature>
<comment type="cofactor">
    <cofactor evidence="8">
        <name>Zn(2+)</name>
        <dbReference type="ChEBI" id="CHEBI:29105"/>
    </cofactor>
    <text evidence="8">Binds 2 Zn(2+) ions.</text>
</comment>
<dbReference type="EC" id="3.1.26.11" evidence="8"/>
<keyword evidence="2 8" id="KW-0819">tRNA processing</keyword>
<keyword evidence="7 8" id="KW-0862">Zinc</keyword>
<dbReference type="STRING" id="652787.SAMN05216490_2185"/>
<sequence>MKFEVTILGSSSATPIFNRNPSSQVLNINERLYLIDCGEGTQQQMLHFGVKASRIDNIFISHLHGDHYLGLLGLLSSMHLNGRTKPLNLFAPAPLKEIIDVQLKYSETVLQYPINYVFTVPDKANVIFDNQDIVVESIPLDHRIDCTGFLFRQKKRNRKLLKDKLEEFNVPIEYYTALKKGVDYTAPDGTVYKNETLTSAPEEPKSYAYCSDTIYSESYFKQISNVDLLYHESTFLNDMLERAQSTYHTTALQAGQVALKTNAKKLLLGHFSARYKTLNELLDEAKTVFPDTELAVEGKTFVIEY</sequence>
<dbReference type="NCBIfam" id="NF000801">
    <property type="entry name" value="PRK00055.1-3"/>
    <property type="match status" value="1"/>
</dbReference>
<dbReference type="CDD" id="cd07717">
    <property type="entry name" value="RNaseZ_ZiPD-like_MBL-fold"/>
    <property type="match status" value="1"/>
</dbReference>
<keyword evidence="6 8" id="KW-0378">Hydrolase</keyword>
<dbReference type="AlphaFoldDB" id="A0A1H1WGQ4"/>
<dbReference type="PANTHER" id="PTHR46018">
    <property type="entry name" value="ZINC PHOSPHODIESTERASE ELAC PROTEIN 1"/>
    <property type="match status" value="1"/>
</dbReference>
<comment type="similarity">
    <text evidence="8">Belongs to the RNase Z family.</text>
</comment>
<proteinExistence type="inferred from homology"/>
<gene>
    <name evidence="8" type="primary">rnz</name>
    <name evidence="9" type="ORF">SAMN05216490_2185</name>
</gene>
<dbReference type="OrthoDB" id="9800940at2"/>
<dbReference type="InterPro" id="IPR013471">
    <property type="entry name" value="RNase_Z/BN"/>
</dbReference>
<dbReference type="NCBIfam" id="TIGR02651">
    <property type="entry name" value="RNase_Z"/>
    <property type="match status" value="1"/>
</dbReference>
<feature type="binding site" evidence="8">
    <location>
        <position position="62"/>
    </location>
    <ligand>
        <name>Zn(2+)</name>
        <dbReference type="ChEBI" id="CHEBI:29105"/>
        <label>1</label>
        <note>catalytic</note>
    </ligand>
</feature>
<evidence type="ECO:0000256" key="5">
    <source>
        <dbReference type="ARBA" id="ARBA00022759"/>
    </source>
</evidence>
<evidence type="ECO:0000313" key="10">
    <source>
        <dbReference type="Proteomes" id="UP000199679"/>
    </source>
</evidence>
<dbReference type="Pfam" id="PF23023">
    <property type="entry name" value="Anti-Pycsar_Apyc1"/>
    <property type="match status" value="1"/>
</dbReference>
<comment type="catalytic activity">
    <reaction evidence="8">
        <text>Endonucleolytic cleavage of RNA, removing extra 3' nucleotides from tRNA precursor, generating 3' termini of tRNAs. A 3'-hydroxy group is left at the tRNA terminus and a 5'-phosphoryl group is left at the trailer molecule.</text>
        <dbReference type="EC" id="3.1.26.11"/>
    </reaction>
</comment>
<protein>
    <recommendedName>
        <fullName evidence="8">Ribonuclease Z</fullName>
        <shortName evidence="8">RNase Z</shortName>
        <ecNumber evidence="8">3.1.26.11</ecNumber>
    </recommendedName>
    <alternativeName>
        <fullName evidence="8">tRNA 3 endonuclease</fullName>
    </alternativeName>
    <alternativeName>
        <fullName evidence="8">tRNase Z</fullName>
    </alternativeName>
</protein>
<feature type="binding site" evidence="8">
    <location>
        <position position="64"/>
    </location>
    <ligand>
        <name>Zn(2+)</name>
        <dbReference type="ChEBI" id="CHEBI:29105"/>
        <label>1</label>
        <note>catalytic</note>
    </ligand>
</feature>
<keyword evidence="4 8" id="KW-0479">Metal-binding</keyword>
<dbReference type="GO" id="GO:0008270">
    <property type="term" value="F:zinc ion binding"/>
    <property type="evidence" value="ECO:0007669"/>
    <property type="project" value="UniProtKB-UniRule"/>
</dbReference>
<feature type="active site" description="Proton acceptor" evidence="8">
    <location>
        <position position="66"/>
    </location>
</feature>
<comment type="subunit">
    <text evidence="1 8">Homodimer.</text>
</comment>
<dbReference type="HAMAP" id="MF_01818">
    <property type="entry name" value="RNase_Z_BN"/>
    <property type="match status" value="1"/>
</dbReference>